<sequence>MYKLCDRATGYTCSFMVYEGKDSHVEPTNCFDYIGSAGKIVWDLVSPLFGKGYHLYVDNYYTSVPLFSHLFDHQIGACGTVRPNRRGFPQRLVDSRLRLGERACLQCNNLLAMKWRDNKNVFVLTSLHADTTVQIPTGTGVVENPLCVHEYNQNMGGVDLNNQLFAPYLIARM</sequence>
<protein>
    <recommendedName>
        <fullName evidence="1">PiggyBac transposable element-derived protein domain-containing protein</fullName>
    </recommendedName>
</protein>
<dbReference type="EMBL" id="KZ369103">
    <property type="protein sequence ID" value="PIO10564.1"/>
    <property type="molecule type" value="Genomic_DNA"/>
</dbReference>
<evidence type="ECO:0000313" key="2">
    <source>
        <dbReference type="EMBL" id="PIO10564.1"/>
    </source>
</evidence>
<evidence type="ECO:0000313" key="3">
    <source>
        <dbReference type="Proteomes" id="UP000228934"/>
    </source>
</evidence>
<reference evidence="3" key="1">
    <citation type="journal article" date="2017" name="Nat. Commun.">
        <title>The North American bullfrog draft genome provides insight into hormonal regulation of long noncoding RNA.</title>
        <authorList>
            <person name="Hammond S.A."/>
            <person name="Warren R.L."/>
            <person name="Vandervalk B.P."/>
            <person name="Kucuk E."/>
            <person name="Khan H."/>
            <person name="Gibb E.A."/>
            <person name="Pandoh P."/>
            <person name="Kirk H."/>
            <person name="Zhao Y."/>
            <person name="Jones M."/>
            <person name="Mungall A.J."/>
            <person name="Coope R."/>
            <person name="Pleasance S."/>
            <person name="Moore R.A."/>
            <person name="Holt R.A."/>
            <person name="Round J.M."/>
            <person name="Ohora S."/>
            <person name="Walle B.V."/>
            <person name="Veldhoen N."/>
            <person name="Helbing C.C."/>
            <person name="Birol I."/>
        </authorList>
    </citation>
    <scope>NUCLEOTIDE SEQUENCE [LARGE SCALE GENOMIC DNA]</scope>
</reference>
<evidence type="ECO:0000259" key="1">
    <source>
        <dbReference type="Pfam" id="PF13843"/>
    </source>
</evidence>
<dbReference type="InterPro" id="IPR029526">
    <property type="entry name" value="PGBD"/>
</dbReference>
<gene>
    <name evidence="2" type="ORF">AB205_0122880</name>
</gene>
<dbReference type="Pfam" id="PF13843">
    <property type="entry name" value="DDE_Tnp_1_7"/>
    <property type="match status" value="1"/>
</dbReference>
<dbReference type="PANTHER" id="PTHR46599">
    <property type="entry name" value="PIGGYBAC TRANSPOSABLE ELEMENT-DERIVED PROTEIN 4"/>
    <property type="match status" value="1"/>
</dbReference>
<keyword evidence="3" id="KW-1185">Reference proteome</keyword>
<accession>A0A2G9Q4N9</accession>
<organism evidence="2 3">
    <name type="scientific">Aquarana catesbeiana</name>
    <name type="common">American bullfrog</name>
    <name type="synonym">Rana catesbeiana</name>
    <dbReference type="NCBI Taxonomy" id="8400"/>
    <lineage>
        <taxon>Eukaryota</taxon>
        <taxon>Metazoa</taxon>
        <taxon>Chordata</taxon>
        <taxon>Craniata</taxon>
        <taxon>Vertebrata</taxon>
        <taxon>Euteleostomi</taxon>
        <taxon>Amphibia</taxon>
        <taxon>Batrachia</taxon>
        <taxon>Anura</taxon>
        <taxon>Neobatrachia</taxon>
        <taxon>Ranoidea</taxon>
        <taxon>Ranidae</taxon>
        <taxon>Aquarana</taxon>
    </lineage>
</organism>
<name>A0A2G9Q4N9_AQUCT</name>
<dbReference type="PANTHER" id="PTHR46599:SF3">
    <property type="entry name" value="PIGGYBAC TRANSPOSABLE ELEMENT-DERIVED PROTEIN 4"/>
    <property type="match status" value="1"/>
</dbReference>
<dbReference type="AlphaFoldDB" id="A0A2G9Q4N9"/>
<dbReference type="Proteomes" id="UP000228934">
    <property type="component" value="Unassembled WGS sequence"/>
</dbReference>
<dbReference type="OrthoDB" id="5985989at2759"/>
<proteinExistence type="predicted"/>
<feature type="domain" description="PiggyBac transposable element-derived protein" evidence="1">
    <location>
        <begin position="1"/>
        <end position="168"/>
    </location>
</feature>